<feature type="compositionally biased region" description="Polar residues" evidence="2">
    <location>
        <begin position="870"/>
        <end position="880"/>
    </location>
</feature>
<organism evidence="3">
    <name type="scientific">Trypanosoma vivax (strain Y486)</name>
    <dbReference type="NCBI Taxonomy" id="1055687"/>
    <lineage>
        <taxon>Eukaryota</taxon>
        <taxon>Discoba</taxon>
        <taxon>Euglenozoa</taxon>
        <taxon>Kinetoplastea</taxon>
        <taxon>Metakinetoplastina</taxon>
        <taxon>Trypanosomatida</taxon>
        <taxon>Trypanosomatidae</taxon>
        <taxon>Trypanosoma</taxon>
        <taxon>Duttonella</taxon>
    </lineage>
</organism>
<gene>
    <name evidence="3" type="ORF">TVY486_1107230</name>
</gene>
<sequence>MKHHQQLGGGKAVPHIVTDRLESMEHNSSSEKNNDVSHVSFPTLKGTSPILQNTLRQQVQFDVLSGTSFSGNERKRRTELTQKVATQLMKSAFTRQSNIFPVFTTDPDQQSSLMMLTAGKCTRSEKKLLKAPSLGIAAGVNAVGNFSVKYATARAEAKRIEEEERVSNAAIFSLWEARNAVRKENEELAAIDEELQGPLWFAFRSLLTESESEIMVKLNQMREGWLNPKKIVSREASSVPSHGHCAVGLAKGRESNAFGVVVASRGISFPISLYEKLFNQVIGGMHQHFVTMLRSKFNREGEGVMSELLPSFKNPKYIELLLKLQQELMAACTVTEICDESDGKKGEMVQKYPPVVSLPRERCFRGLLVAETGLSAVLLWRILDQARPLSPGMSWALQLYTNYILPHVYENFALHEQHLPRAGAIGEQVEQLRALRLNLLQLRSMEVVASQSQTDIHYAEEVMKRWTWRTWRQCMAERKRREVETALLQSMFERLHNAKKLQKLFSAWRLCTREGTFSSELDTIDKKYSEFLSNAEHAARNVKIFQGLEGCAANGGTTVVDKRKFVAFKLAETATHKKAQKAVTPRAENMDEGCASESAKKEATGAVPTDENETRECSPKVPMEVSRKDLFSFEARGGTPVKNECETVSVLGGADLGQRCASQQGEDRGHSPFILGLDEEPAAPPARVRVVGTFDEMIKKLEEMEAISGYLRQQIAIQNRIIKKLEQENTCLKDKVTSLEDSLFRSEGMRLFYCNQMQEKEQDLRHAQQMNLQLKSRLRSQEHRPWQRTVLRVLGDLCGASTAQSELEDESRIEGNKRPNVQAGNFKDSGFESGSGSPGRTPQASPLQVRRVASAGSSSGRSSVADANAGANNDSKNRLLNTTPMSEEERLFGQMAPIVLSSTRYMPDSQTILRDWANNCLDDLESLDGLRGGALTTRFHNFSQEVRSGVLLSRLLFYLALPRYQNKAVNKAQSLEGTRATMIVNFTEHRRRLLMQQNVQLDSPFPTYSDCFGDLLNMQPVSRMSLLMQFATELIEGYDHVGDKMAQMRLTQLYDNTISTLGLTVPTPVDKVDMQEIIDPNSLALGDRSAVITFIALLYVRFSHPFNHKAKESALIEKEAMLQLLSGGAHKRSQDGIVGLVTPSDASISPREGNEEEGRGDMFHAQKFIAELEEEEHSPWQLFLRHCQPLIGTMAHPYILRGNFWPSLSFDSPELVRILGSLGTALQRSLQKHRWHIIMSCLVPVRTYSALSRGVFTGSRASPAALQAGLERDGDWVFLSDLSCLKDVFETREKAIREAIGSGELKNNGGWDEEEWDTDGYFISEDRQGLMKAFETCGTDLLQLFLHHARLSNSCAMPALDLGNWRMLLIDVGLIMPDNPEEASLDLEQATVLFCRVMSSIGEVRGVSGSPEGTEKEPSRPPLPHFSGEMFYSEFVAALLLLLHELYPPVSTISTGERAGTKRVGWLGEALSDFTFKFVTPKTISFTGDQGSAIAKRICSNAKTHEVLVRHNKVLLAVFGHYSREVCGVSGIEKEQLLLMLRDAMITSTEISQSLILDLFKVCSVSKRTDEMHAEDRRRDNDARPRDSSAGRRRGNVSIVDPSGEKSALTSKTKEHEILLYEGFLEFICVICHFKQPNPLIPFEARLDVFLRRGLLRPLAHRNEGLASLMAYDKQRGQSDW</sequence>
<feature type="coiled-coil region" evidence="1">
    <location>
        <begin position="715"/>
        <end position="784"/>
    </location>
</feature>
<feature type="compositionally biased region" description="Polar residues" evidence="2">
    <location>
        <begin position="832"/>
        <end position="846"/>
    </location>
</feature>
<protein>
    <submittedName>
        <fullName evidence="3">Uncharacterized protein</fullName>
    </submittedName>
</protein>
<evidence type="ECO:0000313" key="3">
    <source>
        <dbReference type="EMBL" id="CCC53239.1"/>
    </source>
</evidence>
<feature type="compositionally biased region" description="Basic and acidic residues" evidence="2">
    <location>
        <begin position="1571"/>
        <end position="1590"/>
    </location>
</feature>
<reference evidence="3" key="1">
    <citation type="journal article" date="2012" name="Proc. Natl. Acad. Sci. U.S.A.">
        <title>Antigenic diversity is generated by distinct evolutionary mechanisms in African trypanosome species.</title>
        <authorList>
            <person name="Jackson A.P."/>
            <person name="Berry A."/>
            <person name="Aslett M."/>
            <person name="Allison H.C."/>
            <person name="Burton P."/>
            <person name="Vavrova-Anderson J."/>
            <person name="Brown R."/>
            <person name="Browne H."/>
            <person name="Corton N."/>
            <person name="Hauser H."/>
            <person name="Gamble J."/>
            <person name="Gilderthorp R."/>
            <person name="Marcello L."/>
            <person name="McQuillan J."/>
            <person name="Otto T.D."/>
            <person name="Quail M.A."/>
            <person name="Sanders M.J."/>
            <person name="van Tonder A."/>
            <person name="Ginger M.L."/>
            <person name="Field M.C."/>
            <person name="Barry J.D."/>
            <person name="Hertz-Fowler C."/>
            <person name="Berriman M."/>
        </authorList>
    </citation>
    <scope>NUCLEOTIDE SEQUENCE</scope>
    <source>
        <strain evidence="3">Y486</strain>
    </source>
</reference>
<dbReference type="VEuPathDB" id="TriTrypDB:TvY486_1107230"/>
<evidence type="ECO:0000256" key="1">
    <source>
        <dbReference type="SAM" id="Coils"/>
    </source>
</evidence>
<evidence type="ECO:0000256" key="2">
    <source>
        <dbReference type="SAM" id="MobiDB-lite"/>
    </source>
</evidence>
<dbReference type="EMBL" id="HE573027">
    <property type="protein sequence ID" value="CCC53239.1"/>
    <property type="molecule type" value="Genomic_DNA"/>
</dbReference>
<feature type="region of interest" description="Disordered" evidence="2">
    <location>
        <begin position="1571"/>
        <end position="1608"/>
    </location>
</feature>
<feature type="compositionally biased region" description="Low complexity" evidence="2">
    <location>
        <begin position="849"/>
        <end position="865"/>
    </location>
</feature>
<keyword evidence="1" id="KW-0175">Coiled coil</keyword>
<proteinExistence type="predicted"/>
<feature type="region of interest" description="Disordered" evidence="2">
    <location>
        <begin position="579"/>
        <end position="620"/>
    </location>
</feature>
<accession>G0UBP2</accession>
<feature type="region of interest" description="Disordered" evidence="2">
    <location>
        <begin position="804"/>
        <end position="880"/>
    </location>
</feature>
<name>G0UBP2_TRYVY</name>